<evidence type="ECO:0000256" key="10">
    <source>
        <dbReference type="ARBA" id="ARBA00023163"/>
    </source>
</evidence>
<evidence type="ECO:0000256" key="2">
    <source>
        <dbReference type="ARBA" id="ARBA00007616"/>
    </source>
</evidence>
<dbReference type="PANTHER" id="PTHR19376">
    <property type="entry name" value="DNA-DIRECTED RNA POLYMERASE"/>
    <property type="match status" value="1"/>
</dbReference>
<dbReference type="FunFam" id="1.10.132.30:FF:000003">
    <property type="entry name" value="DNA-directed RNA polymerase subunit beta"/>
    <property type="match status" value="1"/>
</dbReference>
<comment type="similarity">
    <text evidence="1 12 13">Belongs to the RNA polymerase beta' chain family.</text>
</comment>
<comment type="function">
    <text evidence="12 13">DNA-dependent RNA polymerase catalyzes the transcription of DNA into RNA using the four ribonucleoside triphosphates as substrates.</text>
</comment>
<dbReference type="Pfam" id="PF04998">
    <property type="entry name" value="RNA_pol_Rpb1_5"/>
    <property type="match status" value="1"/>
</dbReference>
<dbReference type="NCBIfam" id="TIGR02386">
    <property type="entry name" value="rpoC_TIGR"/>
    <property type="match status" value="1"/>
</dbReference>
<evidence type="ECO:0000256" key="7">
    <source>
        <dbReference type="ARBA" id="ARBA00022723"/>
    </source>
</evidence>
<organism evidence="15 16">
    <name type="scientific">Entomomonas asaccharolytica</name>
    <dbReference type="NCBI Taxonomy" id="2785331"/>
    <lineage>
        <taxon>Bacteria</taxon>
        <taxon>Pseudomonadati</taxon>
        <taxon>Pseudomonadota</taxon>
        <taxon>Gammaproteobacteria</taxon>
        <taxon>Pseudomonadales</taxon>
        <taxon>Pseudomonadaceae</taxon>
        <taxon>Entomomonas</taxon>
    </lineage>
</organism>
<comment type="subunit">
    <text evidence="12">The RNAP catalytic core consists of 2 alpha, 1 beta, 1 beta' and 1 omega subunit. When a sigma factor is associated with the core the holoenzyme is formed, which can initiate transcription.</text>
</comment>
<dbReference type="Gene3D" id="1.10.150.390">
    <property type="match status" value="1"/>
</dbReference>
<dbReference type="InterPro" id="IPR000722">
    <property type="entry name" value="RNA_pol_asu"/>
</dbReference>
<feature type="binding site" evidence="12">
    <location>
        <position position="900"/>
    </location>
    <ligand>
        <name>Zn(2+)</name>
        <dbReference type="ChEBI" id="CHEBI:29105"/>
        <label>2</label>
    </ligand>
</feature>
<dbReference type="GO" id="GO:0003677">
    <property type="term" value="F:DNA binding"/>
    <property type="evidence" value="ECO:0007669"/>
    <property type="project" value="UniProtKB-UniRule"/>
</dbReference>
<dbReference type="GO" id="GO:0008270">
    <property type="term" value="F:zinc ion binding"/>
    <property type="evidence" value="ECO:0007669"/>
    <property type="project" value="UniProtKB-UniRule"/>
</dbReference>
<evidence type="ECO:0000256" key="5">
    <source>
        <dbReference type="ARBA" id="ARBA00022679"/>
    </source>
</evidence>
<dbReference type="Gene3D" id="1.10.1790.20">
    <property type="match status" value="1"/>
</dbReference>
<dbReference type="Gene3D" id="2.40.40.20">
    <property type="match status" value="1"/>
</dbReference>
<sequence>MKDLLNLLKNQGQSGEFDAIRIGLASPEMIRSWSFGEVKKPETINYRTFKPERDGLFCAKIFGPVKDYECLCGKYKRLKHRGVICEKCGVEVALTKVRRERMGHIELASPTAHIWFLKSLPSRIGLLLDMTLRDIERVLYFESYVVIDPGMTTLEKGQLLNDEQYFEALEEFADEFDARMGAEAIRELLMQIDLDHEINTLREEIPQTNSETKIKKLSKRLKLMEAFKNSGNKPEWMILTVLPVLPPDLRPLVPLDGGRFATSDLNDLYRRVINRNNRLKRLLDLAAPDIIVRNEKRMLQESVDALLDNGRRGRAITGSNKRPLKSLADMIKGKQGRFRQNLLGKRVDYSGRSVITVGPTLRLHQCGLPKKMALELFKPFIFGKLEARGIATTIKAAKKMVERELPEVWDVLADVIREHPVLLNRAPTLHRLGIQAFEPVLIEGKAIQLHPLVCAAYNADFDGDQMAVHVPLTIEAQLEARALMMSTNNVLSPANGEPIIVPSQDVVLGLYYMTRDAVNAKGEGRAFADLQEVDRAYRSGEAALHAKVKVRINETVKDRDTGEVTKNTRIVDTTIGRALLFQIVPEGLSFDVVNQPMKKKAISKLINQAYRTVGLKDTVIFADQLMYTGFAYSTLSGVSIGVNDFVIPDEKRRIIESATREVKEIESQYASGLVTQGEKYNKVIDLWSKANDEVSKAMMANLSKEKVIDREGKEVEQESFNSMYMMADSGARGSAAQIRQLAGMRGLMAKPDGSIIETPIIANFREGLNVLQYFISTHGARKGLADTALKTANSGYLTRRLVDVAQDLVVNERDCGTDQGLLMTAYIEGGEVVEPLAERVLGRVVANDVIKPGSKNDVIIPAGTLLDEKWVEFVEHMNVDEIFVRSPITCESRYGLCAQCYGRDLARGHLVNMGESVGVIAAQSIGEPGTQLTMRTFHIGGAASRSAAADSVQVKNGGTVRLHNLKHVVRADGALVAVSRSGELAVADEFGRERERYKLPYGAVITINDGDKVAAGAVIAKWDPSTHPIVSEVEGMVSFVGMEEGITIKRQADELTGLTNIQVMDPKDRPVAGKDIRPAVKLIDAKGKDLLLPGTDVPAQYLLPANALVNITDGAKIGIGEVIARIPTETVKTRDITGGLPRVADLFEARRPKEPAILAEISGTISFGKETKGKRRLVITPTDGAEPYEELIPKWRHLNVFEGEQVSRGEVISDGPSNPHDILRLLGVSALAHYIVQEIQEVYRLQGVKINDKHIETILRQMLRKVEVSETGDSSLIKGDQAELTKVLEENEELAAANKFPAKYERILLGITKASLSTESFISAASFQETTRVLTEAAVTGKRDYLRGLKENVVVGRLIPAGTGLTYHNERKQKRDIDPNAQVSADEVEAALTEALNLTEN</sequence>
<comment type="catalytic activity">
    <reaction evidence="11 12 13">
        <text>RNA(n) + a ribonucleoside 5'-triphosphate = RNA(n+1) + diphosphate</text>
        <dbReference type="Rhea" id="RHEA:21248"/>
        <dbReference type="Rhea" id="RHEA-COMP:14527"/>
        <dbReference type="Rhea" id="RHEA-COMP:17342"/>
        <dbReference type="ChEBI" id="CHEBI:33019"/>
        <dbReference type="ChEBI" id="CHEBI:61557"/>
        <dbReference type="ChEBI" id="CHEBI:140395"/>
        <dbReference type="EC" id="2.7.7.6"/>
    </reaction>
</comment>
<dbReference type="GO" id="GO:0005829">
    <property type="term" value="C:cytosol"/>
    <property type="evidence" value="ECO:0007669"/>
    <property type="project" value="UniProtKB-ARBA"/>
</dbReference>
<dbReference type="InterPro" id="IPR007066">
    <property type="entry name" value="RNA_pol_Rpb1_3"/>
</dbReference>
<feature type="binding site" evidence="12">
    <location>
        <position position="897"/>
    </location>
    <ligand>
        <name>Zn(2+)</name>
        <dbReference type="ChEBI" id="CHEBI:29105"/>
        <label>2</label>
    </ligand>
</feature>
<feature type="binding site" evidence="12">
    <location>
        <position position="88"/>
    </location>
    <ligand>
        <name>Zn(2+)</name>
        <dbReference type="ChEBI" id="CHEBI:29105"/>
        <label>1</label>
    </ligand>
</feature>
<feature type="binding site" evidence="12">
    <location>
        <position position="70"/>
    </location>
    <ligand>
        <name>Zn(2+)</name>
        <dbReference type="ChEBI" id="CHEBI:29105"/>
        <label>1</label>
    </ligand>
</feature>
<keyword evidence="10 12" id="KW-0804">Transcription</keyword>
<dbReference type="InterPro" id="IPR045867">
    <property type="entry name" value="DNA-dir_RpoC_beta_prime"/>
</dbReference>
<evidence type="ECO:0000256" key="4">
    <source>
        <dbReference type="ARBA" id="ARBA00022478"/>
    </source>
</evidence>
<dbReference type="Pfam" id="PF05000">
    <property type="entry name" value="RNA_pol_Rpb1_4"/>
    <property type="match status" value="1"/>
</dbReference>
<evidence type="ECO:0000256" key="1">
    <source>
        <dbReference type="ARBA" id="ARBA00006460"/>
    </source>
</evidence>
<evidence type="ECO:0000256" key="8">
    <source>
        <dbReference type="ARBA" id="ARBA00022833"/>
    </source>
</evidence>
<evidence type="ECO:0000256" key="6">
    <source>
        <dbReference type="ARBA" id="ARBA00022695"/>
    </source>
</evidence>
<keyword evidence="4 12" id="KW-0240">DNA-directed RNA polymerase</keyword>
<feature type="binding site" evidence="12">
    <location>
        <position position="85"/>
    </location>
    <ligand>
        <name>Zn(2+)</name>
        <dbReference type="ChEBI" id="CHEBI:29105"/>
        <label>1</label>
    </ligand>
</feature>
<dbReference type="InterPro" id="IPR042102">
    <property type="entry name" value="RNA_pol_Rpb1_3_sf"/>
</dbReference>
<keyword evidence="8 12" id="KW-0862">Zinc</keyword>
<proteinExistence type="inferred from homology"/>
<dbReference type="InterPro" id="IPR044893">
    <property type="entry name" value="RNA_pol_Rpb1_clamp_domain"/>
</dbReference>
<dbReference type="RefSeq" id="WP_201091860.1">
    <property type="nucleotide sequence ID" value="NZ_CP067393.1"/>
</dbReference>
<dbReference type="InterPro" id="IPR006592">
    <property type="entry name" value="RNA_pol_N"/>
</dbReference>
<gene>
    <name evidence="12 15" type="primary">rpoC</name>
    <name evidence="15" type="ORF">JHT90_13350</name>
</gene>
<dbReference type="CDD" id="cd02655">
    <property type="entry name" value="RNAP_beta'_C"/>
    <property type="match status" value="1"/>
</dbReference>
<dbReference type="SUPFAM" id="SSF64484">
    <property type="entry name" value="beta and beta-prime subunits of DNA dependent RNA-polymerase"/>
    <property type="match status" value="1"/>
</dbReference>
<dbReference type="PANTHER" id="PTHR19376:SF54">
    <property type="entry name" value="DNA-DIRECTED RNA POLYMERASE SUBUNIT BETA"/>
    <property type="match status" value="1"/>
</dbReference>
<dbReference type="HAMAP" id="MF_01322">
    <property type="entry name" value="RNApol_bact_RpoC"/>
    <property type="match status" value="1"/>
</dbReference>
<feature type="binding site" evidence="12">
    <location>
        <position position="72"/>
    </location>
    <ligand>
        <name>Zn(2+)</name>
        <dbReference type="ChEBI" id="CHEBI:29105"/>
        <label>1</label>
    </ligand>
</feature>
<dbReference type="GO" id="GO:0000428">
    <property type="term" value="C:DNA-directed RNA polymerase complex"/>
    <property type="evidence" value="ECO:0007669"/>
    <property type="project" value="UniProtKB-KW"/>
</dbReference>
<dbReference type="InterPro" id="IPR007080">
    <property type="entry name" value="RNA_pol_Rpb1_1"/>
</dbReference>
<evidence type="ECO:0000256" key="12">
    <source>
        <dbReference type="HAMAP-Rule" id="MF_01322"/>
    </source>
</evidence>
<dbReference type="SMART" id="SM00663">
    <property type="entry name" value="RPOLA_N"/>
    <property type="match status" value="1"/>
</dbReference>
<name>A0A974NEW0_9GAMM</name>
<dbReference type="Pfam" id="PF00623">
    <property type="entry name" value="RNA_pol_Rpb1_2"/>
    <property type="match status" value="2"/>
</dbReference>
<feature type="binding site" evidence="12">
    <location>
        <position position="462"/>
    </location>
    <ligand>
        <name>Mg(2+)</name>
        <dbReference type="ChEBI" id="CHEBI:18420"/>
    </ligand>
</feature>
<dbReference type="EC" id="2.7.7.6" evidence="12"/>
<keyword evidence="5 12" id="KW-0808">Transferase</keyword>
<dbReference type="Pfam" id="PF04983">
    <property type="entry name" value="RNA_pol_Rpb1_3"/>
    <property type="match status" value="1"/>
</dbReference>
<feature type="binding site" evidence="12">
    <location>
        <position position="460"/>
    </location>
    <ligand>
        <name>Mg(2+)</name>
        <dbReference type="ChEBI" id="CHEBI:18420"/>
    </ligand>
</feature>
<dbReference type="Gene3D" id="2.40.50.100">
    <property type="match status" value="3"/>
</dbReference>
<keyword evidence="9 12" id="KW-0460">Magnesium</keyword>
<feature type="binding site" evidence="12">
    <location>
        <position position="464"/>
    </location>
    <ligand>
        <name>Mg(2+)</name>
        <dbReference type="ChEBI" id="CHEBI:18420"/>
    </ligand>
</feature>
<dbReference type="EMBL" id="CP067393">
    <property type="protein sequence ID" value="QQP85351.1"/>
    <property type="molecule type" value="Genomic_DNA"/>
</dbReference>
<dbReference type="InterPro" id="IPR007081">
    <property type="entry name" value="RNA_pol_Rpb1_5"/>
</dbReference>
<dbReference type="InterPro" id="IPR012754">
    <property type="entry name" value="DNA-dir_RpoC_beta_prime_bact"/>
</dbReference>
<feature type="binding site" evidence="12">
    <location>
        <position position="890"/>
    </location>
    <ligand>
        <name>Zn(2+)</name>
        <dbReference type="ChEBI" id="CHEBI:29105"/>
        <label>2</label>
    </ligand>
</feature>
<evidence type="ECO:0000259" key="14">
    <source>
        <dbReference type="SMART" id="SM00663"/>
    </source>
</evidence>
<evidence type="ECO:0000256" key="13">
    <source>
        <dbReference type="RuleBase" id="RU004279"/>
    </source>
</evidence>
<keyword evidence="16" id="KW-1185">Reference proteome</keyword>
<comment type="cofactor">
    <cofactor evidence="12">
        <name>Mg(2+)</name>
        <dbReference type="ChEBI" id="CHEBI:18420"/>
    </cofactor>
    <text evidence="12">Binds 1 Mg(2+) ion per subunit.</text>
</comment>
<dbReference type="Proteomes" id="UP000595278">
    <property type="component" value="Chromosome"/>
</dbReference>
<comment type="similarity">
    <text evidence="2">In the N-terminal section; belongs to the RNA polymerase beta chain family.</text>
</comment>
<dbReference type="InterPro" id="IPR007083">
    <property type="entry name" value="RNA_pol_Rpb1_4"/>
</dbReference>
<dbReference type="CDD" id="cd01609">
    <property type="entry name" value="RNAP_beta'_N"/>
    <property type="match status" value="1"/>
</dbReference>
<dbReference type="FunFam" id="1.10.150.390:FF:000002">
    <property type="entry name" value="DNA-directed RNA polymerase subunit beta"/>
    <property type="match status" value="1"/>
</dbReference>
<dbReference type="GO" id="GO:0006351">
    <property type="term" value="P:DNA-templated transcription"/>
    <property type="evidence" value="ECO:0007669"/>
    <property type="project" value="UniProtKB-UniRule"/>
</dbReference>
<accession>A0A974NEW0</accession>
<evidence type="ECO:0000256" key="3">
    <source>
        <dbReference type="ARBA" id="ARBA00009839"/>
    </source>
</evidence>
<dbReference type="FunFam" id="4.10.860.120:FF:000001">
    <property type="entry name" value="DNA-directed RNA polymerase subunit beta"/>
    <property type="match status" value="1"/>
</dbReference>
<comment type="similarity">
    <text evidence="3">In the C-terminal section; belongs to the RNA polymerase beta' chain family.</text>
</comment>
<dbReference type="GO" id="GO:0000287">
    <property type="term" value="F:magnesium ion binding"/>
    <property type="evidence" value="ECO:0007669"/>
    <property type="project" value="UniProtKB-UniRule"/>
</dbReference>
<dbReference type="InterPro" id="IPR038120">
    <property type="entry name" value="Rpb1_funnel_sf"/>
</dbReference>
<feature type="domain" description="RNA polymerase N-terminal" evidence="14">
    <location>
        <begin position="235"/>
        <end position="514"/>
    </location>
</feature>
<feature type="binding site" evidence="12">
    <location>
        <position position="815"/>
    </location>
    <ligand>
        <name>Zn(2+)</name>
        <dbReference type="ChEBI" id="CHEBI:29105"/>
        <label>2</label>
    </ligand>
</feature>
<dbReference type="Gene3D" id="1.10.40.90">
    <property type="match status" value="1"/>
</dbReference>
<dbReference type="KEGG" id="eaz:JHT90_13350"/>
<evidence type="ECO:0000256" key="11">
    <source>
        <dbReference type="ARBA" id="ARBA00048552"/>
    </source>
</evidence>
<reference evidence="15 16" key="1">
    <citation type="submission" date="2021-01" db="EMBL/GenBank/DDBJ databases">
        <title>Entomomonas sp. F2A isolated from a house cricket (Acheta domesticus).</title>
        <authorList>
            <person name="Spergser J."/>
            <person name="Busse H.-J."/>
        </authorList>
    </citation>
    <scope>NUCLEOTIDE SEQUENCE [LARGE SCALE GENOMIC DNA]</scope>
    <source>
        <strain evidence="15 16">F2A</strain>
    </source>
</reference>
<evidence type="ECO:0000313" key="16">
    <source>
        <dbReference type="Proteomes" id="UP000595278"/>
    </source>
</evidence>
<evidence type="ECO:0000256" key="9">
    <source>
        <dbReference type="ARBA" id="ARBA00022842"/>
    </source>
</evidence>
<dbReference type="Gene3D" id="4.10.860.120">
    <property type="entry name" value="RNA polymerase II, clamp domain"/>
    <property type="match status" value="1"/>
</dbReference>
<comment type="cofactor">
    <cofactor evidence="12">
        <name>Zn(2+)</name>
        <dbReference type="ChEBI" id="CHEBI:29105"/>
    </cofactor>
    <text evidence="12">Binds 2 Zn(2+) ions per subunit.</text>
</comment>
<dbReference type="Gene3D" id="1.10.274.100">
    <property type="entry name" value="RNA polymerase Rpb1, domain 3"/>
    <property type="match status" value="1"/>
</dbReference>
<dbReference type="FunFam" id="1.10.40.90:FF:000001">
    <property type="entry name" value="DNA-directed RNA polymerase subunit beta"/>
    <property type="match status" value="1"/>
</dbReference>
<dbReference type="GO" id="GO:0003899">
    <property type="term" value="F:DNA-directed RNA polymerase activity"/>
    <property type="evidence" value="ECO:0007669"/>
    <property type="project" value="UniProtKB-UniRule"/>
</dbReference>
<dbReference type="Gene3D" id="1.10.132.30">
    <property type="match status" value="1"/>
</dbReference>
<keyword evidence="6 12" id="KW-0548">Nucleotidyltransferase</keyword>
<keyword evidence="7 12" id="KW-0479">Metal-binding</keyword>
<evidence type="ECO:0000313" key="15">
    <source>
        <dbReference type="EMBL" id="QQP85351.1"/>
    </source>
</evidence>
<protein>
    <recommendedName>
        <fullName evidence="12">DNA-directed RNA polymerase subunit beta'</fullName>
        <shortName evidence="12">RNAP subunit beta'</shortName>
        <ecNumber evidence="12">2.7.7.6</ecNumber>
    </recommendedName>
    <alternativeName>
        <fullName evidence="12">RNA polymerase subunit beta'</fullName>
    </alternativeName>
    <alternativeName>
        <fullName evidence="12">Transcriptase subunit beta'</fullName>
    </alternativeName>
</protein>
<dbReference type="Pfam" id="PF04997">
    <property type="entry name" value="RNA_pol_Rpb1_1"/>
    <property type="match status" value="1"/>
</dbReference>